<dbReference type="InterPro" id="IPR009057">
    <property type="entry name" value="Homeodomain-like_sf"/>
</dbReference>
<dbReference type="EMBL" id="AP024238">
    <property type="protein sequence ID" value="BCO27803.1"/>
    <property type="molecule type" value="Genomic_DNA"/>
</dbReference>
<feature type="region of interest" description="Disordered" evidence="5">
    <location>
        <begin position="1"/>
        <end position="26"/>
    </location>
</feature>
<reference evidence="7 8" key="1">
    <citation type="journal article" date="2021" name="Microbiol. Spectr.">
        <title>A Single Bacterium Capable of Oxidation and Reduction of Iron at Circumneutral pH.</title>
        <authorList>
            <person name="Kato S."/>
            <person name="Ohkuma M."/>
        </authorList>
    </citation>
    <scope>NUCLEOTIDE SEQUENCE [LARGE SCALE GENOMIC DNA]</scope>
    <source>
        <strain evidence="7 8">MIZ03</strain>
    </source>
</reference>
<dbReference type="RefSeq" id="WP_223903819.1">
    <property type="nucleotide sequence ID" value="NZ_AP024238.1"/>
</dbReference>
<keyword evidence="8" id="KW-1185">Reference proteome</keyword>
<keyword evidence="3" id="KW-0804">Transcription</keyword>
<dbReference type="Gene3D" id="1.10.357.10">
    <property type="entry name" value="Tetracycline Repressor, domain 2"/>
    <property type="match status" value="1"/>
</dbReference>
<dbReference type="PROSITE" id="PS50977">
    <property type="entry name" value="HTH_TETR_2"/>
    <property type="match status" value="1"/>
</dbReference>
<dbReference type="SUPFAM" id="SSF46689">
    <property type="entry name" value="Homeodomain-like"/>
    <property type="match status" value="1"/>
</dbReference>
<protein>
    <submittedName>
        <fullName evidence="7">HTH-type transcriptional regulator BetI</fullName>
    </submittedName>
</protein>
<keyword evidence="1" id="KW-0805">Transcription regulation</keyword>
<evidence type="ECO:0000259" key="6">
    <source>
        <dbReference type="PROSITE" id="PS50977"/>
    </source>
</evidence>
<feature type="domain" description="HTH tetR-type" evidence="6">
    <location>
        <begin position="35"/>
        <end position="95"/>
    </location>
</feature>
<accession>A0ABM7MNF0</accession>
<gene>
    <name evidence="7" type="ORF">MIZ03_2694</name>
</gene>
<evidence type="ECO:0000256" key="4">
    <source>
        <dbReference type="PROSITE-ProRule" id="PRU00335"/>
    </source>
</evidence>
<feature type="DNA-binding region" description="H-T-H motif" evidence="4">
    <location>
        <begin position="58"/>
        <end position="77"/>
    </location>
</feature>
<evidence type="ECO:0000313" key="7">
    <source>
        <dbReference type="EMBL" id="BCO27803.1"/>
    </source>
</evidence>
<dbReference type="Proteomes" id="UP000824366">
    <property type="component" value="Chromosome"/>
</dbReference>
<organism evidence="7 8">
    <name type="scientific">Rhodoferax lithotrophicus</name>
    <dbReference type="NCBI Taxonomy" id="2798804"/>
    <lineage>
        <taxon>Bacteria</taxon>
        <taxon>Pseudomonadati</taxon>
        <taxon>Pseudomonadota</taxon>
        <taxon>Betaproteobacteria</taxon>
        <taxon>Burkholderiales</taxon>
        <taxon>Comamonadaceae</taxon>
        <taxon>Rhodoferax</taxon>
    </lineage>
</organism>
<evidence type="ECO:0000256" key="5">
    <source>
        <dbReference type="SAM" id="MobiDB-lite"/>
    </source>
</evidence>
<evidence type="ECO:0000256" key="3">
    <source>
        <dbReference type="ARBA" id="ARBA00023163"/>
    </source>
</evidence>
<dbReference type="Pfam" id="PF00440">
    <property type="entry name" value="TetR_N"/>
    <property type="match status" value="1"/>
</dbReference>
<dbReference type="PRINTS" id="PR00455">
    <property type="entry name" value="HTHTETR"/>
</dbReference>
<dbReference type="PANTHER" id="PTHR30055">
    <property type="entry name" value="HTH-TYPE TRANSCRIPTIONAL REGULATOR RUTR"/>
    <property type="match status" value="1"/>
</dbReference>
<evidence type="ECO:0000256" key="2">
    <source>
        <dbReference type="ARBA" id="ARBA00023125"/>
    </source>
</evidence>
<dbReference type="InterPro" id="IPR050109">
    <property type="entry name" value="HTH-type_TetR-like_transc_reg"/>
</dbReference>
<evidence type="ECO:0000313" key="8">
    <source>
        <dbReference type="Proteomes" id="UP000824366"/>
    </source>
</evidence>
<keyword evidence="2 4" id="KW-0238">DNA-binding</keyword>
<sequence length="228" mass="25300">MTDKPTRHLRHNKPTPEGERTSAQLRKAPNQHRAALTIQILFEAAAQIMESEGLAGLTTNRIAEQAGYAVGTVYQYFNNKESLLLAMAMHELEDVAQTTREAMDQAAVRSLDETLRATIHAWINAFGGRQRVQFLLMQAVMDHGAFPEFHRRITEIADFLGQKLAVLPVDGVRSLTPAGQFVITRALLGAIRYGVVENTSLLHQTSLETELIHLMRGMLLNPAEAPGH</sequence>
<dbReference type="InterPro" id="IPR001647">
    <property type="entry name" value="HTH_TetR"/>
</dbReference>
<dbReference type="PANTHER" id="PTHR30055:SF234">
    <property type="entry name" value="HTH-TYPE TRANSCRIPTIONAL REGULATOR BETI"/>
    <property type="match status" value="1"/>
</dbReference>
<name>A0ABM7MNF0_9BURK</name>
<proteinExistence type="predicted"/>
<evidence type="ECO:0000256" key="1">
    <source>
        <dbReference type="ARBA" id="ARBA00023015"/>
    </source>
</evidence>